<keyword evidence="3" id="KW-0408">Iron</keyword>
<comment type="caution">
    <text evidence="5">The sequence shown here is derived from an EMBL/GenBank/DDBJ whole genome shotgun (WGS) entry which is preliminary data.</text>
</comment>
<evidence type="ECO:0000256" key="1">
    <source>
        <dbReference type="ARBA" id="ARBA00010587"/>
    </source>
</evidence>
<dbReference type="InterPro" id="IPR012827">
    <property type="entry name" value="Hemerythrin_metal-bd"/>
</dbReference>
<organism evidence="5 6">
    <name type="scientific">Heliobacterium chlorum</name>
    <dbReference type="NCBI Taxonomy" id="2698"/>
    <lineage>
        <taxon>Bacteria</taxon>
        <taxon>Bacillati</taxon>
        <taxon>Bacillota</taxon>
        <taxon>Clostridia</taxon>
        <taxon>Eubacteriales</taxon>
        <taxon>Heliobacteriaceae</taxon>
        <taxon>Heliobacterium</taxon>
    </lineage>
</organism>
<dbReference type="InterPro" id="IPR012312">
    <property type="entry name" value="Hemerythrin-like"/>
</dbReference>
<dbReference type="InterPro" id="IPR050669">
    <property type="entry name" value="Hemerythrin"/>
</dbReference>
<dbReference type="Pfam" id="PF01814">
    <property type="entry name" value="Hemerythrin"/>
    <property type="match status" value="1"/>
</dbReference>
<name>A0ABR7T2S6_HELCL</name>
<evidence type="ECO:0000313" key="6">
    <source>
        <dbReference type="Proteomes" id="UP000617402"/>
    </source>
</evidence>
<dbReference type="InterPro" id="IPR035938">
    <property type="entry name" value="Hemerythrin-like_sf"/>
</dbReference>
<dbReference type="Proteomes" id="UP000617402">
    <property type="component" value="Unassembled WGS sequence"/>
</dbReference>
<dbReference type="CDD" id="cd12107">
    <property type="entry name" value="Hemerythrin"/>
    <property type="match status" value="1"/>
</dbReference>
<evidence type="ECO:0000256" key="2">
    <source>
        <dbReference type="ARBA" id="ARBA00022723"/>
    </source>
</evidence>
<feature type="domain" description="Hemerythrin-like" evidence="4">
    <location>
        <begin position="11"/>
        <end position="127"/>
    </location>
</feature>
<dbReference type="Gene3D" id="1.20.120.50">
    <property type="entry name" value="Hemerythrin-like"/>
    <property type="match status" value="1"/>
</dbReference>
<dbReference type="NCBIfam" id="TIGR02481">
    <property type="entry name" value="hemeryth_dom"/>
    <property type="match status" value="1"/>
</dbReference>
<dbReference type="PANTHER" id="PTHR37164">
    <property type="entry name" value="BACTERIOHEMERYTHRIN"/>
    <property type="match status" value="1"/>
</dbReference>
<dbReference type="PANTHER" id="PTHR37164:SF1">
    <property type="entry name" value="BACTERIOHEMERYTHRIN"/>
    <property type="match status" value="1"/>
</dbReference>
<sequence>MFKWDEKYRVGIKQIDEQHQELFRIASKVYALLKEKNKSDKFDDIIEVLEELQQYTVYHFKAEEEYMRKIHFSGYSVQKEEHDMFIEKFKAVEIYKIDENQEEFVKDLLYDVSKWIIHHILEEDMKIGRT</sequence>
<accession>A0ABR7T2S6</accession>
<reference evidence="5 6" key="1">
    <citation type="submission" date="2020-07" db="EMBL/GenBank/DDBJ databases">
        <title>Draft whole-genome sequence of Heliobacterium chlorum DSM 3682, type strain.</title>
        <authorList>
            <person name="Kyndt J.A."/>
            <person name="Meyer T.E."/>
            <person name="Imhoff J.F."/>
        </authorList>
    </citation>
    <scope>NUCLEOTIDE SEQUENCE [LARGE SCALE GENOMIC DNA]</scope>
    <source>
        <strain evidence="5 6">DSM 3682</strain>
    </source>
</reference>
<dbReference type="RefSeq" id="WP_188040567.1">
    <property type="nucleotide sequence ID" value="NZ_JACVHF010000010.1"/>
</dbReference>
<keyword evidence="6" id="KW-1185">Reference proteome</keyword>
<gene>
    <name evidence="5" type="ORF">H1S01_11175</name>
</gene>
<evidence type="ECO:0000313" key="5">
    <source>
        <dbReference type="EMBL" id="MBC9785072.1"/>
    </source>
</evidence>
<evidence type="ECO:0000256" key="3">
    <source>
        <dbReference type="ARBA" id="ARBA00023004"/>
    </source>
</evidence>
<keyword evidence="2" id="KW-0479">Metal-binding</keyword>
<dbReference type="SUPFAM" id="SSF47188">
    <property type="entry name" value="Hemerythrin-like"/>
    <property type="match status" value="1"/>
</dbReference>
<evidence type="ECO:0000259" key="4">
    <source>
        <dbReference type="Pfam" id="PF01814"/>
    </source>
</evidence>
<dbReference type="NCBIfam" id="NF033749">
    <property type="entry name" value="bact_hemeryth"/>
    <property type="match status" value="1"/>
</dbReference>
<proteinExistence type="inferred from homology"/>
<protein>
    <submittedName>
        <fullName evidence="5">Hemerythrin family protein</fullName>
    </submittedName>
</protein>
<dbReference type="EMBL" id="JACVHF010000010">
    <property type="protein sequence ID" value="MBC9785072.1"/>
    <property type="molecule type" value="Genomic_DNA"/>
</dbReference>
<comment type="similarity">
    <text evidence="1">Belongs to the hemerythrin family.</text>
</comment>